<dbReference type="Pfam" id="PF03717">
    <property type="entry name" value="PBP_dimer"/>
    <property type="match status" value="1"/>
</dbReference>
<dbReference type="Pfam" id="PF00905">
    <property type="entry name" value="Transpeptidase"/>
    <property type="match status" value="1"/>
</dbReference>
<dbReference type="Pfam" id="PF03793">
    <property type="entry name" value="PASTA"/>
    <property type="match status" value="1"/>
</dbReference>
<evidence type="ECO:0000256" key="1">
    <source>
        <dbReference type="ARBA" id="ARBA00004370"/>
    </source>
</evidence>
<gene>
    <name evidence="6" type="ORF">PACILC2_26990</name>
</gene>
<evidence type="ECO:0000256" key="4">
    <source>
        <dbReference type="SAM" id="MobiDB-lite"/>
    </source>
</evidence>
<name>A0ABQ4N7G7_9BACL</name>
<accession>A0ABQ4N7G7</accession>
<dbReference type="InterPro" id="IPR036138">
    <property type="entry name" value="PBP_dimer_sf"/>
</dbReference>
<dbReference type="SUPFAM" id="SSF56519">
    <property type="entry name" value="Penicillin binding protein dimerisation domain"/>
    <property type="match status" value="1"/>
</dbReference>
<dbReference type="Gene3D" id="3.30.450.330">
    <property type="match status" value="1"/>
</dbReference>
<protein>
    <submittedName>
        <fullName evidence="6">Stage V sporulation protein D</fullName>
    </submittedName>
</protein>
<dbReference type="Proteomes" id="UP000680304">
    <property type="component" value="Unassembled WGS sequence"/>
</dbReference>
<keyword evidence="7" id="KW-1185">Reference proteome</keyword>
<evidence type="ECO:0000256" key="2">
    <source>
        <dbReference type="ARBA" id="ARBA00007171"/>
    </source>
</evidence>
<dbReference type="SUPFAM" id="SSF56601">
    <property type="entry name" value="beta-lactamase/transpeptidase-like"/>
    <property type="match status" value="1"/>
</dbReference>
<comment type="caution">
    <text evidence="6">The sequence shown here is derived from an EMBL/GenBank/DDBJ whole genome shotgun (WGS) entry which is preliminary data.</text>
</comment>
<organism evidence="6 7">
    <name type="scientific">Paenibacillus cisolokensis</name>
    <dbReference type="NCBI Taxonomy" id="1658519"/>
    <lineage>
        <taxon>Bacteria</taxon>
        <taxon>Bacillati</taxon>
        <taxon>Bacillota</taxon>
        <taxon>Bacilli</taxon>
        <taxon>Bacillales</taxon>
        <taxon>Paenibacillaceae</taxon>
        <taxon>Paenibacillus</taxon>
    </lineage>
</organism>
<dbReference type="SMART" id="SM00740">
    <property type="entry name" value="PASTA"/>
    <property type="match status" value="2"/>
</dbReference>
<dbReference type="EMBL" id="BOVJ01000081">
    <property type="protein sequence ID" value="GIQ64131.1"/>
    <property type="molecule type" value="Genomic_DNA"/>
</dbReference>
<sequence>MNKRIKLRSLFVGGIITLLFVILLGRVYFVQVVKADFWFEKARETWAAYDHLEHKRGTITDRQGRVLAMDALAYTVAVNPQVINKLGIADEVVARLHDILGKSEKELRDLVTAKRKDGTYYAQREIRPEGWKIDKALSDQVAAFRDELKARLKEQNVGIYLLSGQKRFYPKKTLASHLLGFVNKEGNAVYGLEASFDDVIGGEDGAIKYQRDGKQVQLAQGEVEYKPARDGKNITLTIDSEIQHYVEEAIGEAQREYNPKSITAIAVDPNTMEILALANTPNYDPNTYWSAKTANFYNHAIQSLYEPGSTFKIVTLASAVQEGLFNPNATFMSGNIRIGKDTVKDHNGVGWGEISYLDGVKHSSNVAFVKLGQALGPEKLRDYITAFGFGQKTGIQLPAEVAGSVNFRSNIPIEVATVTFGQGVAVTPIQQVAAVAAVANGGKLLQPQLIKQIEDPVTKQVTKVEPKVVRQVISPETSRKVGEYLEQVVSDQKIGTGRNAYIEGYRIAGKTGTAQKWDNAKRGYSNDKYVVSFIGYAPVENPKVLLYVLLDEPDVPYAGGGSVAAPIFKSIMQKTLRYLGIPPKLSDAAVKDASKDATVKVPDVTGKAVNTAKSELRQLALSYETVGKGGKVLQQIPQAGAVIQPSQRIYLVTESRDKLAVPNMRGLSLRDAMEICSLLGIRIVAEGEGYVVSQMVAKQNGERVVKIVLKPSAPSAGEENRNGTDGAKKETDEPAE</sequence>
<dbReference type="RefSeq" id="WP_213528995.1">
    <property type="nucleotide sequence ID" value="NZ_BOVJ01000081.1"/>
</dbReference>
<dbReference type="InterPro" id="IPR005543">
    <property type="entry name" value="PASTA_dom"/>
</dbReference>
<dbReference type="InterPro" id="IPR005311">
    <property type="entry name" value="PBP_dimer"/>
</dbReference>
<feature type="compositionally biased region" description="Basic and acidic residues" evidence="4">
    <location>
        <begin position="718"/>
        <end position="736"/>
    </location>
</feature>
<dbReference type="Gene3D" id="3.40.710.10">
    <property type="entry name" value="DD-peptidase/beta-lactamase superfamily"/>
    <property type="match status" value="1"/>
</dbReference>
<evidence type="ECO:0000259" key="5">
    <source>
        <dbReference type="PROSITE" id="PS51178"/>
    </source>
</evidence>
<comment type="similarity">
    <text evidence="2">Belongs to the transpeptidase family.</text>
</comment>
<feature type="domain" description="PASTA" evidence="5">
    <location>
        <begin position="657"/>
        <end position="710"/>
    </location>
</feature>
<dbReference type="InterPro" id="IPR001460">
    <property type="entry name" value="PCN-bd_Tpept"/>
</dbReference>
<dbReference type="PROSITE" id="PS51178">
    <property type="entry name" value="PASTA"/>
    <property type="match status" value="2"/>
</dbReference>
<comment type="subcellular location">
    <subcellularLocation>
        <location evidence="1">Membrane</location>
    </subcellularLocation>
</comment>
<dbReference type="InterPro" id="IPR050515">
    <property type="entry name" value="Beta-lactam/transpept"/>
</dbReference>
<evidence type="ECO:0000313" key="7">
    <source>
        <dbReference type="Proteomes" id="UP000680304"/>
    </source>
</evidence>
<dbReference type="PANTHER" id="PTHR30627">
    <property type="entry name" value="PEPTIDOGLYCAN D,D-TRANSPEPTIDASE"/>
    <property type="match status" value="1"/>
</dbReference>
<dbReference type="CDD" id="cd06575">
    <property type="entry name" value="PASTA_Pbp2x-like_2"/>
    <property type="match status" value="1"/>
</dbReference>
<dbReference type="Gene3D" id="3.30.10.20">
    <property type="match status" value="1"/>
</dbReference>
<dbReference type="PANTHER" id="PTHR30627:SF1">
    <property type="entry name" value="PEPTIDOGLYCAN D,D-TRANSPEPTIDASE FTSI"/>
    <property type="match status" value="1"/>
</dbReference>
<feature type="region of interest" description="Disordered" evidence="4">
    <location>
        <begin position="710"/>
        <end position="736"/>
    </location>
</feature>
<proteinExistence type="inferred from homology"/>
<dbReference type="SUPFAM" id="SSF54184">
    <property type="entry name" value="Penicillin-binding protein 2x (pbp-2x), c-terminal domain"/>
    <property type="match status" value="2"/>
</dbReference>
<feature type="domain" description="PASTA" evidence="5">
    <location>
        <begin position="595"/>
        <end position="655"/>
    </location>
</feature>
<dbReference type="InterPro" id="IPR012338">
    <property type="entry name" value="Beta-lactam/transpept-like"/>
</dbReference>
<dbReference type="CDD" id="cd06576">
    <property type="entry name" value="PASTA_Pbp2x-like_1"/>
    <property type="match status" value="1"/>
</dbReference>
<reference evidence="6 7" key="1">
    <citation type="submission" date="2021-04" db="EMBL/GenBank/DDBJ databases">
        <title>Draft genome sequence of Paenibacillus cisolokensis, LC2-13A.</title>
        <authorList>
            <person name="Uke A."/>
            <person name="Chhe C."/>
            <person name="Baramee S."/>
            <person name="Kosugi A."/>
        </authorList>
    </citation>
    <scope>NUCLEOTIDE SEQUENCE [LARGE SCALE GENOMIC DNA]</scope>
    <source>
        <strain evidence="6 7">LC2-13A</strain>
    </source>
</reference>
<dbReference type="Gene3D" id="3.90.1310.10">
    <property type="entry name" value="Penicillin-binding protein 2a (Domain 2)"/>
    <property type="match status" value="1"/>
</dbReference>
<evidence type="ECO:0000313" key="6">
    <source>
        <dbReference type="EMBL" id="GIQ64131.1"/>
    </source>
</evidence>
<keyword evidence="3" id="KW-0472">Membrane</keyword>
<evidence type="ECO:0000256" key="3">
    <source>
        <dbReference type="ARBA" id="ARBA00023136"/>
    </source>
</evidence>